<dbReference type="OrthoDB" id="3003087at2759"/>
<name>A0A8H7CT78_9AGAR</name>
<gene>
    <name evidence="2" type="ORF">MSAN_01887000</name>
</gene>
<proteinExistence type="predicted"/>
<comment type="caution">
    <text evidence="2">The sequence shown here is derived from an EMBL/GenBank/DDBJ whole genome shotgun (WGS) entry which is preliminary data.</text>
</comment>
<accession>A0A8H7CT78</accession>
<sequence>MTVSSSLSYTPTRTTGRNLTLQDYDALPDATYREKIEDVVVRATNSEHVQALLAPRGPLWPMDIFSAACAALDRDPDTSAQSLYFSAVSAVLCSAIGSLRSPSSTPPPPPMAPTQAERREMQKRVVASVHRCPAHPLRVQVLRHMHLKWTLAMNAARSGSGYASDETEESVSDEDELELVLTRRE</sequence>
<protein>
    <submittedName>
        <fullName evidence="2">Uncharacterized protein</fullName>
    </submittedName>
</protein>
<evidence type="ECO:0000313" key="3">
    <source>
        <dbReference type="Proteomes" id="UP000623467"/>
    </source>
</evidence>
<feature type="region of interest" description="Disordered" evidence="1">
    <location>
        <begin position="158"/>
        <end position="185"/>
    </location>
</feature>
<keyword evidence="3" id="KW-1185">Reference proteome</keyword>
<evidence type="ECO:0000313" key="2">
    <source>
        <dbReference type="EMBL" id="KAF7346588.1"/>
    </source>
</evidence>
<dbReference type="Proteomes" id="UP000623467">
    <property type="component" value="Unassembled WGS sequence"/>
</dbReference>
<reference evidence="2" key="1">
    <citation type="submission" date="2020-05" db="EMBL/GenBank/DDBJ databases">
        <title>Mycena genomes resolve the evolution of fungal bioluminescence.</title>
        <authorList>
            <person name="Tsai I.J."/>
        </authorList>
    </citation>
    <scope>NUCLEOTIDE SEQUENCE</scope>
    <source>
        <strain evidence="2">160909Yilan</strain>
    </source>
</reference>
<dbReference type="AlphaFoldDB" id="A0A8H7CT78"/>
<organism evidence="2 3">
    <name type="scientific">Mycena sanguinolenta</name>
    <dbReference type="NCBI Taxonomy" id="230812"/>
    <lineage>
        <taxon>Eukaryota</taxon>
        <taxon>Fungi</taxon>
        <taxon>Dikarya</taxon>
        <taxon>Basidiomycota</taxon>
        <taxon>Agaricomycotina</taxon>
        <taxon>Agaricomycetes</taxon>
        <taxon>Agaricomycetidae</taxon>
        <taxon>Agaricales</taxon>
        <taxon>Marasmiineae</taxon>
        <taxon>Mycenaceae</taxon>
        <taxon>Mycena</taxon>
    </lineage>
</organism>
<feature type="compositionally biased region" description="Acidic residues" evidence="1">
    <location>
        <begin position="165"/>
        <end position="178"/>
    </location>
</feature>
<evidence type="ECO:0000256" key="1">
    <source>
        <dbReference type="SAM" id="MobiDB-lite"/>
    </source>
</evidence>
<dbReference type="EMBL" id="JACAZH010000019">
    <property type="protein sequence ID" value="KAF7346588.1"/>
    <property type="molecule type" value="Genomic_DNA"/>
</dbReference>